<dbReference type="PANTHER" id="PTHR13206:SF0">
    <property type="entry name" value="E3 UBIQUITIN-PROTEIN LIGASE FANCL"/>
    <property type="match status" value="1"/>
</dbReference>
<dbReference type="SMART" id="SM01197">
    <property type="entry name" value="FANCL_C"/>
    <property type="match status" value="1"/>
</dbReference>
<keyword evidence="8" id="KW-0479">Metal-binding</keyword>
<keyword evidence="9" id="KW-0227">DNA damage</keyword>
<dbReference type="InterPro" id="IPR016135">
    <property type="entry name" value="UBQ-conjugating_enzyme/RWD"/>
</dbReference>
<dbReference type="PANTHER" id="PTHR13206">
    <property type="entry name" value="UBIQUITIN LIGASE PROTEIN PHF9 FANCONI ANEMIA GROUP L PROTEIN"/>
    <property type="match status" value="1"/>
</dbReference>
<evidence type="ECO:0000256" key="6">
    <source>
        <dbReference type="ARBA" id="ARBA00022490"/>
    </source>
</evidence>
<evidence type="ECO:0000256" key="1">
    <source>
        <dbReference type="ARBA" id="ARBA00000900"/>
    </source>
</evidence>
<dbReference type="EC" id="2.3.2.27" evidence="5"/>
<protein>
    <recommendedName>
        <fullName evidence="16">E3 ubiquitin-protein ligase FANCL</fullName>
        <ecNumber evidence="5">2.3.2.27</ecNumber>
    </recommendedName>
    <alternativeName>
        <fullName evidence="17">RING-type E3 ubiquitin transferase FANCL</fullName>
    </alternativeName>
</protein>
<accession>A0A288ZB98</accession>
<evidence type="ECO:0000256" key="12">
    <source>
        <dbReference type="ARBA" id="ARBA00022833"/>
    </source>
</evidence>
<evidence type="ECO:0000259" key="19">
    <source>
        <dbReference type="PROSITE" id="PS50089"/>
    </source>
</evidence>
<keyword evidence="11" id="KW-0833">Ubl conjugation pathway</keyword>
<name>A0A288ZB98_TACFU</name>
<evidence type="ECO:0000256" key="9">
    <source>
        <dbReference type="ARBA" id="ARBA00022763"/>
    </source>
</evidence>
<gene>
    <name evidence="20" type="primary">Fancl</name>
</gene>
<comment type="pathway">
    <text evidence="4">Protein modification; protein ubiquitination.</text>
</comment>
<dbReference type="FunFam" id="3.10.110.10:FF:000081">
    <property type="entry name" value="E3 ubiquitin-protein ligase FANCL"/>
    <property type="match status" value="1"/>
</dbReference>
<dbReference type="Gene3D" id="3.10.110.20">
    <property type="entry name" value="RWD domain-like"/>
    <property type="match status" value="1"/>
</dbReference>
<dbReference type="InterPro" id="IPR026848">
    <property type="entry name" value="Fancl"/>
</dbReference>
<evidence type="ECO:0000256" key="18">
    <source>
        <dbReference type="PROSITE-ProRule" id="PRU00175"/>
    </source>
</evidence>
<dbReference type="GO" id="GO:0036297">
    <property type="term" value="P:interstrand cross-link repair"/>
    <property type="evidence" value="ECO:0007669"/>
    <property type="project" value="InterPro"/>
</dbReference>
<evidence type="ECO:0000256" key="3">
    <source>
        <dbReference type="ARBA" id="ARBA00004496"/>
    </source>
</evidence>
<dbReference type="GO" id="GO:0006513">
    <property type="term" value="P:protein monoubiquitination"/>
    <property type="evidence" value="ECO:0007669"/>
    <property type="project" value="TreeGrafter"/>
</dbReference>
<dbReference type="InterPro" id="IPR001841">
    <property type="entry name" value="Znf_RING"/>
</dbReference>
<feature type="domain" description="RING-type" evidence="19">
    <location>
        <begin position="303"/>
        <end position="359"/>
    </location>
</feature>
<dbReference type="CDD" id="cd23832">
    <property type="entry name" value="DRWD-C_FANCL"/>
    <property type="match status" value="1"/>
</dbReference>
<dbReference type="InterPro" id="IPR043003">
    <property type="entry name" value="FANCL_d3_sf"/>
</dbReference>
<comment type="subcellular location">
    <subcellularLocation>
        <location evidence="3">Cytoplasm</location>
    </subcellularLocation>
    <subcellularLocation>
        <location evidence="2">Nucleus</location>
    </subcellularLocation>
</comment>
<dbReference type="AlphaFoldDB" id="A0A288ZB98"/>
<dbReference type="GO" id="GO:0008270">
    <property type="term" value="F:zinc ion binding"/>
    <property type="evidence" value="ECO:0007669"/>
    <property type="project" value="UniProtKB-KW"/>
</dbReference>
<dbReference type="Pfam" id="PF18891">
    <property type="entry name" value="FANCL_d3"/>
    <property type="match status" value="1"/>
</dbReference>
<dbReference type="PROSITE" id="PS50089">
    <property type="entry name" value="ZF_RING_2"/>
    <property type="match status" value="1"/>
</dbReference>
<keyword evidence="15" id="KW-0539">Nucleus</keyword>
<evidence type="ECO:0000256" key="2">
    <source>
        <dbReference type="ARBA" id="ARBA00004123"/>
    </source>
</evidence>
<dbReference type="FunFam" id="3.30.40.10:FF:000221">
    <property type="entry name" value="E3 ubiquitin-protein ligase FANCL isoform X2"/>
    <property type="match status" value="1"/>
</dbReference>
<evidence type="ECO:0000256" key="5">
    <source>
        <dbReference type="ARBA" id="ARBA00012483"/>
    </source>
</evidence>
<evidence type="ECO:0000256" key="4">
    <source>
        <dbReference type="ARBA" id="ARBA00004906"/>
    </source>
</evidence>
<proteinExistence type="evidence at transcript level"/>
<dbReference type="Gene3D" id="3.10.110.10">
    <property type="entry name" value="Ubiquitin Conjugating Enzyme"/>
    <property type="match status" value="1"/>
</dbReference>
<evidence type="ECO:0000256" key="10">
    <source>
        <dbReference type="ARBA" id="ARBA00022771"/>
    </source>
</evidence>
<dbReference type="GO" id="GO:0043240">
    <property type="term" value="C:Fanconi anaemia nuclear complex"/>
    <property type="evidence" value="ECO:0007669"/>
    <property type="project" value="InterPro"/>
</dbReference>
<keyword evidence="10 18" id="KW-0863">Zinc-finger</keyword>
<dbReference type="SUPFAM" id="SSF57850">
    <property type="entry name" value="RING/U-box"/>
    <property type="match status" value="1"/>
</dbReference>
<evidence type="ECO:0000256" key="8">
    <source>
        <dbReference type="ARBA" id="ARBA00022723"/>
    </source>
</evidence>
<dbReference type="CDD" id="cd23786">
    <property type="entry name" value="ELF_FANCL"/>
    <property type="match status" value="1"/>
</dbReference>
<evidence type="ECO:0000256" key="14">
    <source>
        <dbReference type="ARBA" id="ARBA00023204"/>
    </source>
</evidence>
<dbReference type="InterPro" id="IPR019162">
    <property type="entry name" value="FancL_WD-rpt_cont_dom"/>
</dbReference>
<dbReference type="InterPro" id="IPR013083">
    <property type="entry name" value="Znf_RING/FYVE/PHD"/>
</dbReference>
<dbReference type="Gene3D" id="3.30.40.10">
    <property type="entry name" value="Zinc/RING finger domain, C3HC4 (zinc finger)"/>
    <property type="match status" value="1"/>
</dbReference>
<keyword evidence="7" id="KW-0808">Transferase</keyword>
<keyword evidence="12" id="KW-0862">Zinc</keyword>
<keyword evidence="14" id="KW-0234">DNA repair</keyword>
<evidence type="ECO:0000256" key="7">
    <source>
        <dbReference type="ARBA" id="ARBA00022679"/>
    </source>
</evidence>
<evidence type="ECO:0000256" key="11">
    <source>
        <dbReference type="ARBA" id="ARBA00022786"/>
    </source>
</evidence>
<dbReference type="CDD" id="cd16490">
    <property type="entry name" value="RING-CH-C4HC3_FANCL"/>
    <property type="match status" value="1"/>
</dbReference>
<comment type="catalytic activity">
    <reaction evidence="1">
        <text>S-ubiquitinyl-[E2 ubiquitin-conjugating enzyme]-L-cysteine + [acceptor protein]-L-lysine = [E2 ubiquitin-conjugating enzyme]-L-cysteine + N(6)-ubiquitinyl-[acceptor protein]-L-lysine.</text>
        <dbReference type="EC" id="2.3.2.27"/>
    </reaction>
</comment>
<keyword evidence="6" id="KW-0963">Cytoplasm</keyword>
<sequence length="377" mass="43332">MSVCLLKECPLLVALNKDKTIYDGFISVQERDFRLRITLPPDQHLKQAKLHCCWELKQLLKDHQNILKQRLQHSSDLVGFLLELRTVLEAALKRQPGWQSIPPPQYYSQLITEIESLGWDKLIFIDTDFHILKLKAEDSSHRQHVFTVKLKSKYPAEAPECSADLPVPLVITWNPQCSLAHMHSQFLLIVEALAEFWAVMDEIDEHTWVLEPEKPSRADTMRRIAIGNNISIKVEIDPRHPKMLPECCLLGAEHVVTPLRSKLNANMHLWNPDCSVLQNMKDVMEIEFPSPATHEKSSFSAECGICYSYRLDSAIPDQVCNDPRCGQPFHQACLYEWLRGLPTSRQSFNIVFGECPYCSKPITVKMVCKMDAKFQDK</sequence>
<dbReference type="InterPro" id="IPR026850">
    <property type="entry name" value="FANCL_C"/>
</dbReference>
<dbReference type="RefSeq" id="XP_026992154.2">
    <property type="nucleotide sequence ID" value="XM_027136353.2"/>
</dbReference>
<evidence type="ECO:0000313" key="20">
    <source>
        <dbReference type="EMBL" id="ASU45652.1"/>
    </source>
</evidence>
<evidence type="ECO:0000256" key="15">
    <source>
        <dbReference type="ARBA" id="ARBA00023242"/>
    </source>
</evidence>
<dbReference type="InterPro" id="IPR044037">
    <property type="entry name" value="FANCL_d3"/>
</dbReference>
<evidence type="ECO:0000256" key="17">
    <source>
        <dbReference type="ARBA" id="ARBA00080616"/>
    </source>
</evidence>
<dbReference type="InterPro" id="IPR043898">
    <property type="entry name" value="FANCL_d2"/>
</dbReference>
<dbReference type="GO" id="GO:0005737">
    <property type="term" value="C:cytoplasm"/>
    <property type="evidence" value="ECO:0007669"/>
    <property type="project" value="UniProtKB-SubCell"/>
</dbReference>
<dbReference type="Pfam" id="PF11793">
    <property type="entry name" value="FANCL_C"/>
    <property type="match status" value="1"/>
</dbReference>
<dbReference type="Pfam" id="PF18890">
    <property type="entry name" value="FANCL_d2"/>
    <property type="match status" value="1"/>
</dbReference>
<dbReference type="Pfam" id="PF09765">
    <property type="entry name" value="FANCL_d1"/>
    <property type="match status" value="1"/>
</dbReference>
<organism evidence="20">
    <name type="scientific">Tachysurus fulvidraco</name>
    <name type="common">Yellow catfish</name>
    <name type="synonym">Pimelodus fulvidraco</name>
    <dbReference type="NCBI Taxonomy" id="1234273"/>
    <lineage>
        <taxon>Eukaryota</taxon>
        <taxon>Metazoa</taxon>
        <taxon>Chordata</taxon>
        <taxon>Craniata</taxon>
        <taxon>Vertebrata</taxon>
        <taxon>Euteleostomi</taxon>
        <taxon>Actinopterygii</taxon>
        <taxon>Neopterygii</taxon>
        <taxon>Teleostei</taxon>
        <taxon>Ostariophysi</taxon>
        <taxon>Siluriformes</taxon>
        <taxon>Bagridae</taxon>
        <taxon>Tachysurus</taxon>
    </lineage>
</organism>
<dbReference type="CDD" id="cd23831">
    <property type="entry name" value="DRWD-N_FANCL"/>
    <property type="match status" value="1"/>
</dbReference>
<dbReference type="GeneID" id="113636319"/>
<evidence type="ECO:0000256" key="16">
    <source>
        <dbReference type="ARBA" id="ARBA00073910"/>
    </source>
</evidence>
<evidence type="ECO:0000256" key="13">
    <source>
        <dbReference type="ARBA" id="ARBA00022843"/>
    </source>
</evidence>
<dbReference type="OrthoDB" id="10263265at2759"/>
<dbReference type="EMBL" id="KX787080">
    <property type="protein sequence ID" value="ASU45652.1"/>
    <property type="molecule type" value="mRNA"/>
</dbReference>
<dbReference type="FunFam" id="3.10.110.20:FF:000001">
    <property type="entry name" value="E3 ubiquitin-protein ligase FANCL"/>
    <property type="match status" value="1"/>
</dbReference>
<dbReference type="GO" id="GO:0061630">
    <property type="term" value="F:ubiquitin protein ligase activity"/>
    <property type="evidence" value="ECO:0007669"/>
    <property type="project" value="UniProtKB-EC"/>
</dbReference>
<keyword evidence="13" id="KW-0832">Ubl conjugation</keyword>
<reference evidence="20" key="1">
    <citation type="submission" date="2016-08" db="EMBL/GenBank/DDBJ databases">
        <title>Transcriptome analysis of sex determination genes in Yellow Catfish.</title>
        <authorList>
            <person name="Xie B."/>
            <person name="Xiong S."/>
            <person name="Mei J."/>
        </authorList>
    </citation>
    <scope>NUCLEOTIDE SEQUENCE</scope>
    <source>
        <strain evidence="20">A</strain>
    </source>
</reference>